<dbReference type="AlphaFoldDB" id="A0A2W4BAJ3"/>
<dbReference type="Pfam" id="PF11797">
    <property type="entry name" value="WxLIP_HBD"/>
    <property type="match status" value="1"/>
</dbReference>
<keyword evidence="1" id="KW-1133">Transmembrane helix</keyword>
<protein>
    <submittedName>
        <fullName evidence="4">Uncharacterized protein</fullName>
    </submittedName>
</protein>
<proteinExistence type="predicted"/>
<gene>
    <name evidence="4" type="ORF">CI088_16495</name>
</gene>
<feature type="transmembrane region" description="Helical" evidence="1">
    <location>
        <begin position="21"/>
        <end position="40"/>
    </location>
</feature>
<sequence>MKLSNQRRKETFIIKQAIKKISAIFLIIAVFSIFPTKNYAEQFSVRVNQPDNQQNKAVSYFDLKTEPGQSQTLSITIENKEATDIEVDIQTDSATTSALGLVDYSNKEQLPKDESLKYDLKELLTPAQTSYIIPKNGKIDAQLTLQMPKQAFTGRLAGGIRITQADTTQKDAVNSKIAYEIGVIIREKDTVLEKQLNYLKLKQSSDSLNLVFQNPVSTFINDLSLKTEITKGDVKQKVFSDETKKLQMAPNTQLNFQIPTPENLQAGTYKIKIHASSEKNKWHWTFDDTFHISKQTTKVKKYTAPKKQQTSLFIYILIGIFIVILLLVALLILLIKQHKLKKEQLKRPKKKKRKKK</sequence>
<name>A0A2W4BAJ3_9ENTE</name>
<feature type="transmembrane region" description="Helical" evidence="1">
    <location>
        <begin position="312"/>
        <end position="335"/>
    </location>
</feature>
<dbReference type="Proteomes" id="UP000249828">
    <property type="component" value="Unassembled WGS sequence"/>
</dbReference>
<comment type="caution">
    <text evidence="4">The sequence shown here is derived from an EMBL/GenBank/DDBJ whole genome shotgun (WGS) entry which is preliminary data.</text>
</comment>
<dbReference type="InterPro" id="IPR021759">
    <property type="entry name" value="WxLIP_HBD"/>
</dbReference>
<dbReference type="RefSeq" id="WP_111248958.1">
    <property type="nucleotide sequence ID" value="NZ_PIEU01000129.1"/>
</dbReference>
<feature type="domain" description="WxL Interacting Protein host binding" evidence="3">
    <location>
        <begin position="170"/>
        <end position="298"/>
    </location>
</feature>
<evidence type="ECO:0000313" key="5">
    <source>
        <dbReference type="Proteomes" id="UP000249828"/>
    </source>
</evidence>
<dbReference type="EMBL" id="PIEU01000129">
    <property type="protein sequence ID" value="PZL69852.1"/>
    <property type="molecule type" value="Genomic_DNA"/>
</dbReference>
<evidence type="ECO:0000259" key="3">
    <source>
        <dbReference type="Pfam" id="PF11797"/>
    </source>
</evidence>
<dbReference type="Pfam" id="PF06030">
    <property type="entry name" value="WxLIP_PGBD"/>
    <property type="match status" value="1"/>
</dbReference>
<keyword evidence="1" id="KW-0812">Transmembrane</keyword>
<reference evidence="4 5" key="1">
    <citation type="submission" date="2017-11" db="EMBL/GenBank/DDBJ databases">
        <title>Draft genome sequence of Enterococcus plantarum TRW2 strain isolated from lettuce.</title>
        <authorList>
            <person name="Kim E.B."/>
            <person name="Marco M.L."/>
            <person name="Williams T.R."/>
            <person name="You I.H."/>
        </authorList>
    </citation>
    <scope>NUCLEOTIDE SEQUENCE [LARGE SCALE GENOMIC DNA]</scope>
    <source>
        <strain evidence="4 5">TRW2</strain>
    </source>
</reference>
<accession>A0A2W4BAJ3</accession>
<keyword evidence="1" id="KW-0472">Membrane</keyword>
<evidence type="ECO:0000259" key="2">
    <source>
        <dbReference type="Pfam" id="PF06030"/>
    </source>
</evidence>
<feature type="domain" description="WxL Interacting Protein peptidoglycan binding" evidence="2">
    <location>
        <begin position="43"/>
        <end position="163"/>
    </location>
</feature>
<evidence type="ECO:0000256" key="1">
    <source>
        <dbReference type="SAM" id="Phobius"/>
    </source>
</evidence>
<keyword evidence="5" id="KW-1185">Reference proteome</keyword>
<organism evidence="4 5">
    <name type="scientific">Enterococcus plantarum</name>
    <dbReference type="NCBI Taxonomy" id="1077675"/>
    <lineage>
        <taxon>Bacteria</taxon>
        <taxon>Bacillati</taxon>
        <taxon>Bacillota</taxon>
        <taxon>Bacilli</taxon>
        <taxon>Lactobacillales</taxon>
        <taxon>Enterococcaceae</taxon>
        <taxon>Enterococcus</taxon>
    </lineage>
</organism>
<dbReference type="InterPro" id="IPR010317">
    <property type="entry name" value="WxLIP_PGBD"/>
</dbReference>
<evidence type="ECO:0000313" key="4">
    <source>
        <dbReference type="EMBL" id="PZL69852.1"/>
    </source>
</evidence>